<name>A0A835UR68_VANPL</name>
<comment type="caution">
    <text evidence="6">The sequence shown here is derived from an EMBL/GenBank/DDBJ whole genome shotgun (WGS) entry which is preliminary data.</text>
</comment>
<evidence type="ECO:0000313" key="6">
    <source>
        <dbReference type="EMBL" id="KAG0469660.1"/>
    </source>
</evidence>
<dbReference type="Proteomes" id="UP000636800">
    <property type="component" value="Unassembled WGS sequence"/>
</dbReference>
<comment type="subcellular location">
    <subcellularLocation>
        <location evidence="1">Secreted</location>
        <location evidence="1">Extracellular space</location>
        <location evidence="1">Apoplast</location>
    </subcellularLocation>
</comment>
<dbReference type="InterPro" id="IPR006766">
    <property type="entry name" value="EXORDIUM-like"/>
</dbReference>
<dbReference type="Pfam" id="PF04674">
    <property type="entry name" value="Phi_1"/>
    <property type="match status" value="1"/>
</dbReference>
<evidence type="ECO:0000313" key="7">
    <source>
        <dbReference type="Proteomes" id="UP000636800"/>
    </source>
</evidence>
<gene>
    <name evidence="6" type="ORF">HPP92_016360</name>
</gene>
<evidence type="ECO:0000256" key="5">
    <source>
        <dbReference type="ARBA" id="ARBA00023591"/>
    </source>
</evidence>
<dbReference type="PANTHER" id="PTHR31279:SF54">
    <property type="entry name" value="PROTEIN EXORDIUM-RELATED"/>
    <property type="match status" value="1"/>
</dbReference>
<dbReference type="EMBL" id="JADCNL010000008">
    <property type="protein sequence ID" value="KAG0469660.1"/>
    <property type="molecule type" value="Genomic_DNA"/>
</dbReference>
<keyword evidence="4" id="KW-0732">Signal</keyword>
<comment type="similarity">
    <text evidence="5">Belongs to the EXORDIUM family.</text>
</comment>
<accession>A0A835UR68</accession>
<evidence type="ECO:0000256" key="2">
    <source>
        <dbReference type="ARBA" id="ARBA00022523"/>
    </source>
</evidence>
<keyword evidence="7" id="KW-1185">Reference proteome</keyword>
<keyword evidence="3" id="KW-0964">Secreted</keyword>
<evidence type="ECO:0000256" key="4">
    <source>
        <dbReference type="ARBA" id="ARBA00022729"/>
    </source>
</evidence>
<dbReference type="PANTHER" id="PTHR31279">
    <property type="entry name" value="PROTEIN EXORDIUM-LIKE 5"/>
    <property type="match status" value="1"/>
</dbReference>
<proteinExistence type="inferred from homology"/>
<dbReference type="AlphaFoldDB" id="A0A835UR68"/>
<protein>
    <submittedName>
        <fullName evidence="6">Uncharacterized protein</fullName>
    </submittedName>
</protein>
<evidence type="ECO:0000256" key="3">
    <source>
        <dbReference type="ARBA" id="ARBA00022525"/>
    </source>
</evidence>
<sequence>MLPFPHISVLHHKHCFSSSSSLNQRAMSSLSSLAACFLIATSLVLPSSLAARRLTAAEQEQPLTITYHRGPLLSGAISVNLIWYGNFSSSQRSVLIDFVDSVSTAGDAGGKHQFPSVTSWWAMTEKFFSESNARPPMLTLGDQILDEACSLGKSLKNADIAKLASRGNGRRVLNVVFTAEDVAVEGFCLNRCASHSSRQRSKGGRFAYIWVGNSEVQCPGQCAWPFHQPIYGPQAPPLVAPNGDVGIDGMVINLASMAAGAVTNPFGNGFFMGPKEAPLEAATACPGVYGKGAYPGYAGELLIDATSGASYNAYGAHNRKFLLPAIFDPSTASCSTLV</sequence>
<dbReference type="GO" id="GO:0048046">
    <property type="term" value="C:apoplast"/>
    <property type="evidence" value="ECO:0007669"/>
    <property type="project" value="UniProtKB-SubCell"/>
</dbReference>
<evidence type="ECO:0000256" key="1">
    <source>
        <dbReference type="ARBA" id="ARBA00004271"/>
    </source>
</evidence>
<dbReference type="OrthoDB" id="420076at2759"/>
<reference evidence="6 7" key="1">
    <citation type="journal article" date="2020" name="Nat. Food">
        <title>A phased Vanilla planifolia genome enables genetic improvement of flavour and production.</title>
        <authorList>
            <person name="Hasing T."/>
            <person name="Tang H."/>
            <person name="Brym M."/>
            <person name="Khazi F."/>
            <person name="Huang T."/>
            <person name="Chambers A.H."/>
        </authorList>
    </citation>
    <scope>NUCLEOTIDE SEQUENCE [LARGE SCALE GENOMIC DNA]</scope>
    <source>
        <tissue evidence="6">Leaf</tissue>
    </source>
</reference>
<keyword evidence="2" id="KW-0052">Apoplast</keyword>
<organism evidence="6 7">
    <name type="scientific">Vanilla planifolia</name>
    <name type="common">Vanilla</name>
    <dbReference type="NCBI Taxonomy" id="51239"/>
    <lineage>
        <taxon>Eukaryota</taxon>
        <taxon>Viridiplantae</taxon>
        <taxon>Streptophyta</taxon>
        <taxon>Embryophyta</taxon>
        <taxon>Tracheophyta</taxon>
        <taxon>Spermatophyta</taxon>
        <taxon>Magnoliopsida</taxon>
        <taxon>Liliopsida</taxon>
        <taxon>Asparagales</taxon>
        <taxon>Orchidaceae</taxon>
        <taxon>Vanilloideae</taxon>
        <taxon>Vanilleae</taxon>
        <taxon>Vanilla</taxon>
    </lineage>
</organism>